<protein>
    <submittedName>
        <fullName evidence="1">Peptidase</fullName>
    </submittedName>
</protein>
<reference evidence="1 2" key="1">
    <citation type="submission" date="2015-11" db="EMBL/GenBank/DDBJ databases">
        <title>Genome Sequence of Bacillus simplex strain VanAntwerpen2.</title>
        <authorList>
            <person name="Couger M.B."/>
        </authorList>
    </citation>
    <scope>NUCLEOTIDE SEQUENCE [LARGE SCALE GENOMIC DNA]</scope>
    <source>
        <strain evidence="1 2">VanAntwerpen02</strain>
    </source>
</reference>
<keyword evidence="2" id="KW-1185">Reference proteome</keyword>
<organism evidence="1 2">
    <name type="scientific">Peribacillus simplex</name>
    <dbReference type="NCBI Taxonomy" id="1478"/>
    <lineage>
        <taxon>Bacteria</taxon>
        <taxon>Bacillati</taxon>
        <taxon>Bacillota</taxon>
        <taxon>Bacilli</taxon>
        <taxon>Bacillales</taxon>
        <taxon>Bacillaceae</taxon>
        <taxon>Peribacillus</taxon>
    </lineage>
</organism>
<evidence type="ECO:0000313" key="2">
    <source>
        <dbReference type="Proteomes" id="UP000064189"/>
    </source>
</evidence>
<gene>
    <name evidence="1" type="ORF">AS888_17645</name>
</gene>
<proteinExistence type="predicted"/>
<accession>A0A109N0Y6</accession>
<dbReference type="AlphaFoldDB" id="A0A109N0Y6"/>
<name>A0A109N0Y6_9BACI</name>
<sequence length="231" mass="26371">MADLKLQDIKGKYDVIISLGSWCGPSLNLRRHNLRRFSFPLDWVVSNSLSDVNKLLKNGFDGFMDIKQMQRIDGVAAYLDDGDAVFADEGRKKQNAHFIQDSTYNIISVHDFPIIEEQDWRQLYPAYKEKLNDRIRKFIEILANSQSVLFIRWGAVSIPEALELRSILAGMTPGKCNILFLDPIADIPSVKEIDWGIDGICTTQVPSQSPNDDSMWDHVYDGLAITDYWKN</sequence>
<evidence type="ECO:0000313" key="1">
    <source>
        <dbReference type="EMBL" id="KWW21504.1"/>
    </source>
</evidence>
<comment type="caution">
    <text evidence="1">The sequence shown here is derived from an EMBL/GenBank/DDBJ whole genome shotgun (WGS) entry which is preliminary data.</text>
</comment>
<dbReference type="InterPro" id="IPR014903">
    <property type="entry name" value="DUF1796"/>
</dbReference>
<dbReference type="Proteomes" id="UP000064189">
    <property type="component" value="Unassembled WGS sequence"/>
</dbReference>
<dbReference type="Pfam" id="PF08795">
    <property type="entry name" value="DUF1796"/>
    <property type="match status" value="1"/>
</dbReference>
<dbReference type="RefSeq" id="WP_061141852.1">
    <property type="nucleotide sequence ID" value="NZ_LNNH01000012.1"/>
</dbReference>
<dbReference type="EMBL" id="LNNH01000012">
    <property type="protein sequence ID" value="KWW21504.1"/>
    <property type="molecule type" value="Genomic_DNA"/>
</dbReference>